<dbReference type="SUPFAM" id="SSF81901">
    <property type="entry name" value="HCP-like"/>
    <property type="match status" value="1"/>
</dbReference>
<dbReference type="InterPro" id="IPR006597">
    <property type="entry name" value="Sel1-like"/>
</dbReference>
<dbReference type="InterPro" id="IPR052945">
    <property type="entry name" value="Mitotic_Regulator"/>
</dbReference>
<dbReference type="Proteomes" id="UP000615446">
    <property type="component" value="Unassembled WGS sequence"/>
</dbReference>
<reference evidence="1" key="1">
    <citation type="submission" date="2019-10" db="EMBL/GenBank/DDBJ databases">
        <title>Conservation and host-specific expression of non-tandemly repeated heterogenous ribosome RNA gene in arbuscular mycorrhizal fungi.</title>
        <authorList>
            <person name="Maeda T."/>
            <person name="Kobayashi Y."/>
            <person name="Nakagawa T."/>
            <person name="Ezawa T."/>
            <person name="Yamaguchi K."/>
            <person name="Bino T."/>
            <person name="Nishimoto Y."/>
            <person name="Shigenobu S."/>
            <person name="Kawaguchi M."/>
        </authorList>
    </citation>
    <scope>NUCLEOTIDE SEQUENCE</scope>
    <source>
        <strain evidence="1">HR1</strain>
    </source>
</reference>
<dbReference type="PANTHER" id="PTHR43628:SF1">
    <property type="entry name" value="CHITIN SYNTHASE REGULATORY FACTOR 2-RELATED"/>
    <property type="match status" value="1"/>
</dbReference>
<dbReference type="EMBL" id="BLAL01000356">
    <property type="protein sequence ID" value="GET04725.1"/>
    <property type="molecule type" value="Genomic_DNA"/>
</dbReference>
<dbReference type="AlphaFoldDB" id="A0A8H3MER3"/>
<dbReference type="InterPro" id="IPR011990">
    <property type="entry name" value="TPR-like_helical_dom_sf"/>
</dbReference>
<dbReference type="OrthoDB" id="2384430at2759"/>
<proteinExistence type="predicted"/>
<dbReference type="GO" id="GO:0016301">
    <property type="term" value="F:kinase activity"/>
    <property type="evidence" value="ECO:0007669"/>
    <property type="project" value="UniProtKB-KW"/>
</dbReference>
<name>A0A8H3MER3_9GLOM</name>
<keyword evidence="1" id="KW-0808">Transferase</keyword>
<dbReference type="PANTHER" id="PTHR43628">
    <property type="entry name" value="ACTIVATOR OF C KINASE PROTEIN 1-RELATED"/>
    <property type="match status" value="1"/>
</dbReference>
<gene>
    <name evidence="1" type="ORF">RCL2_003102400</name>
</gene>
<dbReference type="SMART" id="SM00671">
    <property type="entry name" value="SEL1"/>
    <property type="match status" value="2"/>
</dbReference>
<comment type="caution">
    <text evidence="1">The sequence shown here is derived from an EMBL/GenBank/DDBJ whole genome shotgun (WGS) entry which is preliminary data.</text>
</comment>
<organism evidence="1 2">
    <name type="scientific">Rhizophagus clarus</name>
    <dbReference type="NCBI Taxonomy" id="94130"/>
    <lineage>
        <taxon>Eukaryota</taxon>
        <taxon>Fungi</taxon>
        <taxon>Fungi incertae sedis</taxon>
        <taxon>Mucoromycota</taxon>
        <taxon>Glomeromycotina</taxon>
        <taxon>Glomeromycetes</taxon>
        <taxon>Glomerales</taxon>
        <taxon>Glomeraceae</taxon>
        <taxon>Rhizophagus</taxon>
    </lineage>
</organism>
<dbReference type="Pfam" id="PF08238">
    <property type="entry name" value="Sel1"/>
    <property type="match status" value="2"/>
</dbReference>
<protein>
    <submittedName>
        <fullName evidence="1">Kinase-like domain-containing protein</fullName>
    </submittedName>
</protein>
<sequence>MTSFGYCYEKEIGTSINEKKAVELYQNAANLGLGSSTDQYNPGLMYQNGVRITENINKAIYWFKKAAEQGNRDAQNN</sequence>
<evidence type="ECO:0000313" key="2">
    <source>
        <dbReference type="Proteomes" id="UP000615446"/>
    </source>
</evidence>
<accession>A0A8H3MER3</accession>
<dbReference type="Gene3D" id="1.25.40.10">
    <property type="entry name" value="Tetratricopeptide repeat domain"/>
    <property type="match status" value="1"/>
</dbReference>
<keyword evidence="1" id="KW-0418">Kinase</keyword>
<evidence type="ECO:0000313" key="1">
    <source>
        <dbReference type="EMBL" id="GET04725.1"/>
    </source>
</evidence>